<dbReference type="Pfam" id="PF00460">
    <property type="entry name" value="Flg_bb_rod"/>
    <property type="match status" value="1"/>
</dbReference>
<reference evidence="9 10" key="1">
    <citation type="submission" date="2016-09" db="EMBL/GenBank/DDBJ databases">
        <title>Genome sequence of Eubacterium angustum.</title>
        <authorList>
            <person name="Poehlein A."/>
            <person name="Daniel R."/>
        </authorList>
    </citation>
    <scope>NUCLEOTIDE SEQUENCE [LARGE SCALE GENOMIC DNA]</scope>
    <source>
        <strain evidence="9 10">DSM 1989</strain>
    </source>
</reference>
<evidence type="ECO:0000256" key="3">
    <source>
        <dbReference type="ARBA" id="ARBA00017941"/>
    </source>
</evidence>
<name>A0A1S1V8M7_9FIRM</name>
<evidence type="ECO:0000256" key="6">
    <source>
        <dbReference type="RuleBase" id="RU362062"/>
    </source>
</evidence>
<comment type="caution">
    <text evidence="9">The sequence shown here is derived from an EMBL/GenBank/DDBJ whole genome shotgun (WGS) entry which is preliminary data.</text>
</comment>
<evidence type="ECO:0000256" key="2">
    <source>
        <dbReference type="ARBA" id="ARBA00009677"/>
    </source>
</evidence>
<dbReference type="EMBL" id="MKIE01000002">
    <property type="protein sequence ID" value="OHW62750.1"/>
    <property type="molecule type" value="Genomic_DNA"/>
</dbReference>
<evidence type="ECO:0000259" key="7">
    <source>
        <dbReference type="Pfam" id="PF00460"/>
    </source>
</evidence>
<evidence type="ECO:0000256" key="5">
    <source>
        <dbReference type="ARBA" id="ARBA00025933"/>
    </source>
</evidence>
<dbReference type="InterPro" id="IPR001444">
    <property type="entry name" value="Flag_bb_rod_N"/>
</dbReference>
<comment type="similarity">
    <text evidence="2">Belongs to the flagella basal body rod proteins family.</text>
</comment>
<evidence type="ECO:0000313" key="9">
    <source>
        <dbReference type="EMBL" id="OHW62750.1"/>
    </source>
</evidence>
<dbReference type="AlphaFoldDB" id="A0A1S1V8M7"/>
<dbReference type="Pfam" id="PF06429">
    <property type="entry name" value="Flg_bbr_C"/>
    <property type="match status" value="1"/>
</dbReference>
<accession>A0A1S1V8M7</accession>
<organism evidence="9 10">
    <name type="scientific">Andreesenia angusta</name>
    <dbReference type="NCBI Taxonomy" id="39480"/>
    <lineage>
        <taxon>Bacteria</taxon>
        <taxon>Bacillati</taxon>
        <taxon>Bacillota</taxon>
        <taxon>Tissierellia</taxon>
        <taxon>Tissierellales</taxon>
        <taxon>Gottschalkiaceae</taxon>
        <taxon>Andreesenia</taxon>
    </lineage>
</organism>
<evidence type="ECO:0000259" key="8">
    <source>
        <dbReference type="Pfam" id="PF06429"/>
    </source>
</evidence>
<feature type="domain" description="Flagellar basal body rod protein N-terminal" evidence="7">
    <location>
        <begin position="7"/>
        <end position="35"/>
    </location>
</feature>
<dbReference type="GO" id="GO:0071978">
    <property type="term" value="P:bacterial-type flagellum-dependent swarming motility"/>
    <property type="evidence" value="ECO:0007669"/>
    <property type="project" value="TreeGrafter"/>
</dbReference>
<gene>
    <name evidence="9" type="primary">flgC</name>
    <name evidence="9" type="ORF">EUAN_05340</name>
</gene>
<keyword evidence="9" id="KW-0966">Cell projection</keyword>
<dbReference type="PANTHER" id="PTHR30435:SF2">
    <property type="entry name" value="FLAGELLAR BASAL-BODY ROD PROTEIN FLGC"/>
    <property type="match status" value="1"/>
</dbReference>
<evidence type="ECO:0000256" key="4">
    <source>
        <dbReference type="ARBA" id="ARBA00023143"/>
    </source>
</evidence>
<keyword evidence="10" id="KW-1185">Reference proteome</keyword>
<dbReference type="GO" id="GO:0030694">
    <property type="term" value="C:bacterial-type flagellum basal body, rod"/>
    <property type="evidence" value="ECO:0007669"/>
    <property type="project" value="UniProtKB-UniRule"/>
</dbReference>
<protein>
    <recommendedName>
        <fullName evidence="3 6">Flagellar basal-body rod protein FlgC</fullName>
    </recommendedName>
</protein>
<dbReference type="PANTHER" id="PTHR30435">
    <property type="entry name" value="FLAGELLAR PROTEIN"/>
    <property type="match status" value="1"/>
</dbReference>
<keyword evidence="4 6" id="KW-0975">Bacterial flagellum</keyword>
<comment type="subunit">
    <text evidence="5 6">The basal body constitutes a major portion of the flagellar organelle and consists of four rings (L,P,S, and M) mounted on a central rod. The rod consists of about 26 subunits of FlgG in the distal portion, and FlgB, FlgC and FlgF are thought to build up the proximal portion of the rod with about 6 subunits each.</text>
</comment>
<keyword evidence="9" id="KW-0969">Cilium</keyword>
<dbReference type="InterPro" id="IPR006299">
    <property type="entry name" value="FlgC"/>
</dbReference>
<dbReference type="NCBIfam" id="TIGR01395">
    <property type="entry name" value="FlgC"/>
    <property type="match status" value="1"/>
</dbReference>
<feature type="domain" description="Flagellar basal-body/hook protein C-terminal" evidence="8">
    <location>
        <begin position="100"/>
        <end position="143"/>
    </location>
</feature>
<comment type="subcellular location">
    <subcellularLocation>
        <location evidence="1 6">Bacterial flagellum basal body</location>
    </subcellularLocation>
</comment>
<dbReference type="Proteomes" id="UP000180254">
    <property type="component" value="Unassembled WGS sequence"/>
</dbReference>
<dbReference type="STRING" id="39480.EUAN_05340"/>
<dbReference type="RefSeq" id="WP_071061423.1">
    <property type="nucleotide sequence ID" value="NZ_MKIE01000002.1"/>
</dbReference>
<dbReference type="InterPro" id="IPR010930">
    <property type="entry name" value="Flg_bb/hook_C_dom"/>
</dbReference>
<sequence>MSIFSSINISASGLNSERTRMDTISKNIANANTTRTSAGTPYRRQLAVFQEDGDVSFDSILSKAKESTESSGGVKITGIVEDQSEFKLVYDPGHPDAREDGYVEMPNVDIVREMVDMITATRAYEANLTSINTAKSMAMKAIDIGK</sequence>
<dbReference type="OrthoDB" id="9794148at2"/>
<keyword evidence="9" id="KW-0282">Flagellum</keyword>
<evidence type="ECO:0000313" key="10">
    <source>
        <dbReference type="Proteomes" id="UP000180254"/>
    </source>
</evidence>
<proteinExistence type="inferred from homology"/>
<evidence type="ECO:0000256" key="1">
    <source>
        <dbReference type="ARBA" id="ARBA00004117"/>
    </source>
</evidence>